<sequence length="683" mass="77082">MEVTDVSTKSLLKKSSSFDINKVKKVTFCNTVKVFVDDLNNVQNTEDNENLEVRYIEINIVDKSKEVTANDTFDDCKVTDFLVHKVIYDNYVLPDDEELGVLNETKDDNAVLFESVIEDEELEFVVHKVTDHEDDLIEKDSDFNVDPGEENENLSPSESEGNELSTKISKLSIENILEHDKIIALIDQTSLGFSTLNNPPNILPNSENISKKKISKNNDHSLGTVPKGITDNLILSPPLQELSLEKIVKAHSDNILYELDISPLNSIQESDSESDASSEGTMIMMTSEECQKNEQHIQESLLQYQSLKEKISKMENSKLLDNDIESSMSVDKCKSNESVNDEELSIKEVKCDSVSASDILESSNAFFDKTNTSVNFISSETCYSNSKCDELKVTKRIYSSSLPDTDLINANYNNLYSRHLHALKRASSENSTGFLKKTPTNVEIPSDVREWKILISSLEKNSVNIDTEDNQNILHREEIKSKEECRYVSISDCSGDSESTTSIPKSDELENFVHESTERVERIRKRYHVSKKQHFRLDVPRHAPVRGIRPRFGSTAEILQLMQKQNNPPFISLGGTKNHMSWPCEETSSNLEENVMGKHSNHFYVSHSLTSEYSSQSSIDSYSEESLNTSCDHYSISSCPSVIVHERGTPEGASPPRPRIEINVDSSSSNYDSDSFVYYSLKV</sequence>
<evidence type="ECO:0000256" key="1">
    <source>
        <dbReference type="SAM" id="MobiDB-lite"/>
    </source>
</evidence>
<feature type="region of interest" description="Disordered" evidence="1">
    <location>
        <begin position="646"/>
        <end position="672"/>
    </location>
</feature>
<evidence type="ECO:0000313" key="2">
    <source>
        <dbReference type="EMBL" id="GFS96717.1"/>
    </source>
</evidence>
<feature type="region of interest" description="Disordered" evidence="1">
    <location>
        <begin position="137"/>
        <end position="165"/>
    </location>
</feature>
<dbReference type="OrthoDB" id="8197931at2759"/>
<dbReference type="Proteomes" id="UP000887013">
    <property type="component" value="Unassembled WGS sequence"/>
</dbReference>
<dbReference type="AlphaFoldDB" id="A0A8X6TBM9"/>
<accession>A0A8X6TBM9</accession>
<name>A0A8X6TBM9_NEPPI</name>
<keyword evidence="3" id="KW-1185">Reference proteome</keyword>
<proteinExistence type="predicted"/>
<dbReference type="EMBL" id="BMAW01100788">
    <property type="protein sequence ID" value="GFS96717.1"/>
    <property type="molecule type" value="Genomic_DNA"/>
</dbReference>
<organism evidence="2 3">
    <name type="scientific">Nephila pilipes</name>
    <name type="common">Giant wood spider</name>
    <name type="synonym">Nephila maculata</name>
    <dbReference type="NCBI Taxonomy" id="299642"/>
    <lineage>
        <taxon>Eukaryota</taxon>
        <taxon>Metazoa</taxon>
        <taxon>Ecdysozoa</taxon>
        <taxon>Arthropoda</taxon>
        <taxon>Chelicerata</taxon>
        <taxon>Arachnida</taxon>
        <taxon>Araneae</taxon>
        <taxon>Araneomorphae</taxon>
        <taxon>Entelegynae</taxon>
        <taxon>Araneoidea</taxon>
        <taxon>Nephilidae</taxon>
        <taxon>Nephila</taxon>
    </lineage>
</organism>
<reference evidence="2" key="1">
    <citation type="submission" date="2020-08" db="EMBL/GenBank/DDBJ databases">
        <title>Multicomponent nature underlies the extraordinary mechanical properties of spider dragline silk.</title>
        <authorList>
            <person name="Kono N."/>
            <person name="Nakamura H."/>
            <person name="Mori M."/>
            <person name="Yoshida Y."/>
            <person name="Ohtoshi R."/>
            <person name="Malay A.D."/>
            <person name="Moran D.A.P."/>
            <person name="Tomita M."/>
            <person name="Numata K."/>
            <person name="Arakawa K."/>
        </authorList>
    </citation>
    <scope>NUCLEOTIDE SEQUENCE</scope>
</reference>
<feature type="compositionally biased region" description="Low complexity" evidence="1">
    <location>
        <begin position="663"/>
        <end position="672"/>
    </location>
</feature>
<feature type="compositionally biased region" description="Low complexity" evidence="1">
    <location>
        <begin position="153"/>
        <end position="165"/>
    </location>
</feature>
<gene>
    <name evidence="2" type="primary">AVEN_162020_1</name>
    <name evidence="2" type="ORF">NPIL_412351</name>
</gene>
<evidence type="ECO:0000313" key="3">
    <source>
        <dbReference type="Proteomes" id="UP000887013"/>
    </source>
</evidence>
<comment type="caution">
    <text evidence="2">The sequence shown here is derived from an EMBL/GenBank/DDBJ whole genome shotgun (WGS) entry which is preliminary data.</text>
</comment>
<protein>
    <submittedName>
        <fullName evidence="2">Uncharacterized protein</fullName>
    </submittedName>
</protein>